<reference evidence="1 2" key="1">
    <citation type="journal article" date="2020" name="IScience">
        <title>Genome Sequencing of the Endangered Kingdonia uniflora (Circaeasteraceae, Ranunculales) Reveals Potential Mechanisms of Evolutionary Specialization.</title>
        <authorList>
            <person name="Sun Y."/>
            <person name="Deng T."/>
            <person name="Zhang A."/>
            <person name="Moore M.J."/>
            <person name="Landis J.B."/>
            <person name="Lin N."/>
            <person name="Zhang H."/>
            <person name="Zhang X."/>
            <person name="Huang J."/>
            <person name="Zhang X."/>
            <person name="Sun H."/>
            <person name="Wang H."/>
        </authorList>
    </citation>
    <scope>NUCLEOTIDE SEQUENCE [LARGE SCALE GENOMIC DNA]</scope>
    <source>
        <strain evidence="1">TB1705</strain>
        <tissue evidence="1">Leaf</tissue>
    </source>
</reference>
<dbReference type="Proteomes" id="UP000541444">
    <property type="component" value="Unassembled WGS sequence"/>
</dbReference>
<dbReference type="EMBL" id="JACGCM010002579">
    <property type="protein sequence ID" value="KAF6138426.1"/>
    <property type="molecule type" value="Genomic_DNA"/>
</dbReference>
<keyword evidence="2" id="KW-1185">Reference proteome</keyword>
<dbReference type="AlphaFoldDB" id="A0A7J7L707"/>
<evidence type="ECO:0000313" key="1">
    <source>
        <dbReference type="EMBL" id="KAF6138426.1"/>
    </source>
</evidence>
<protein>
    <submittedName>
        <fullName evidence="1">Uncharacterized protein</fullName>
    </submittedName>
</protein>
<sequence>MILEVKFLLQIMPPISFTWQKRLEQNLKSWILTSLTSWMARQEKLEDMKVAGDYLSVISLTLKLQDEAKNSGRIGVIGVHSMSEIAFVQNMPYAYIHEFTGNSVAEVCCSTEVMAIRRSSTDVTVYANKAEGDIEFLIFDKILNSGALPFKIGKTYRSPSIISAVLTSVETTVLMEMNDPGKELFSKITTSRF</sequence>
<evidence type="ECO:0000313" key="2">
    <source>
        <dbReference type="Proteomes" id="UP000541444"/>
    </source>
</evidence>
<organism evidence="1 2">
    <name type="scientific">Kingdonia uniflora</name>
    <dbReference type="NCBI Taxonomy" id="39325"/>
    <lineage>
        <taxon>Eukaryota</taxon>
        <taxon>Viridiplantae</taxon>
        <taxon>Streptophyta</taxon>
        <taxon>Embryophyta</taxon>
        <taxon>Tracheophyta</taxon>
        <taxon>Spermatophyta</taxon>
        <taxon>Magnoliopsida</taxon>
        <taxon>Ranunculales</taxon>
        <taxon>Circaeasteraceae</taxon>
        <taxon>Kingdonia</taxon>
    </lineage>
</organism>
<dbReference type="OrthoDB" id="69964at2759"/>
<proteinExistence type="predicted"/>
<gene>
    <name evidence="1" type="ORF">GIB67_027998</name>
</gene>
<accession>A0A7J7L707</accession>
<name>A0A7J7L707_9MAGN</name>
<comment type="caution">
    <text evidence="1">The sequence shown here is derived from an EMBL/GenBank/DDBJ whole genome shotgun (WGS) entry which is preliminary data.</text>
</comment>